<comment type="caution">
    <text evidence="2">The sequence shown here is derived from an EMBL/GenBank/DDBJ whole genome shotgun (WGS) entry which is preliminary data.</text>
</comment>
<name>A0A0G1UF56_9BACT</name>
<dbReference type="STRING" id="1618364.UX86_C0005G0026"/>
<evidence type="ECO:0000256" key="1">
    <source>
        <dbReference type="SAM" id="Phobius"/>
    </source>
</evidence>
<keyword evidence="1" id="KW-0472">Membrane</keyword>
<sequence>MKKPFDPFILSSLYLILLLLELLSLTFLALRRLPDTVQHRGEKYLPVYSDTPLTQTFRPRHDNINVVLISLKNPNLANIDPLIFTLSDLQGSEIRRVEASGRNTGDGVTLRFQFSPVPDSAGREFLIKLSAPNTSRGSPAISAGFSETDAYPLGRSLIPGESGDMSFQLFYYPSDKKVLFTELGILFFSRLVNPAYLKSFSLYLIVLFLVFRFLLSGIPSSPADRKSPR</sequence>
<dbReference type="EMBL" id="LCNU01000005">
    <property type="protein sequence ID" value="KKU64743.1"/>
    <property type="molecule type" value="Genomic_DNA"/>
</dbReference>
<feature type="transmembrane region" description="Helical" evidence="1">
    <location>
        <begin position="12"/>
        <end position="30"/>
    </location>
</feature>
<proteinExistence type="predicted"/>
<feature type="transmembrane region" description="Helical" evidence="1">
    <location>
        <begin position="200"/>
        <end position="219"/>
    </location>
</feature>
<reference evidence="2 3" key="1">
    <citation type="journal article" date="2015" name="Nature">
        <title>rRNA introns, odd ribosomes, and small enigmatic genomes across a large radiation of phyla.</title>
        <authorList>
            <person name="Brown C.T."/>
            <person name="Hug L.A."/>
            <person name="Thomas B.C."/>
            <person name="Sharon I."/>
            <person name="Castelle C.J."/>
            <person name="Singh A."/>
            <person name="Wilkins M.J."/>
            <person name="Williams K.H."/>
            <person name="Banfield J.F."/>
        </authorList>
    </citation>
    <scope>NUCLEOTIDE SEQUENCE [LARGE SCALE GENOMIC DNA]</scope>
</reference>
<protein>
    <submittedName>
        <fullName evidence="2">Uncharacterized protein</fullName>
    </submittedName>
</protein>
<evidence type="ECO:0000313" key="3">
    <source>
        <dbReference type="Proteomes" id="UP000034502"/>
    </source>
</evidence>
<keyword evidence="1" id="KW-1133">Transmembrane helix</keyword>
<dbReference type="AlphaFoldDB" id="A0A0G1UF56"/>
<dbReference type="Proteomes" id="UP000034502">
    <property type="component" value="Unassembled WGS sequence"/>
</dbReference>
<organism evidence="2 3">
    <name type="scientific">Candidatus Amesbacteria bacterium GW2011_GWC1_47_15</name>
    <dbReference type="NCBI Taxonomy" id="1618364"/>
    <lineage>
        <taxon>Bacteria</taxon>
        <taxon>Candidatus Amesiibacteriota</taxon>
    </lineage>
</organism>
<evidence type="ECO:0000313" key="2">
    <source>
        <dbReference type="EMBL" id="KKU64743.1"/>
    </source>
</evidence>
<gene>
    <name evidence="2" type="ORF">UX86_C0005G0026</name>
</gene>
<accession>A0A0G1UF56</accession>
<keyword evidence="1" id="KW-0812">Transmembrane</keyword>